<sequence>MITPDLKRSLTKQTNVWNLNKTIVSNMPIKAVCLATNSSQRSPATFEVAIPEDPDVPTGGLSHLSITSSSRFLN</sequence>
<keyword evidence="2" id="KW-1185">Reference proteome</keyword>
<reference evidence="1" key="1">
    <citation type="submission" date="2020-08" db="EMBL/GenBank/DDBJ databases">
        <title>Multicomponent nature underlies the extraordinary mechanical properties of spider dragline silk.</title>
        <authorList>
            <person name="Kono N."/>
            <person name="Nakamura H."/>
            <person name="Mori M."/>
            <person name="Yoshida Y."/>
            <person name="Ohtoshi R."/>
            <person name="Malay A.D."/>
            <person name="Moran D.A.P."/>
            <person name="Tomita M."/>
            <person name="Numata K."/>
            <person name="Arakawa K."/>
        </authorList>
    </citation>
    <scope>NUCLEOTIDE SEQUENCE</scope>
</reference>
<evidence type="ECO:0000313" key="2">
    <source>
        <dbReference type="Proteomes" id="UP000887013"/>
    </source>
</evidence>
<dbReference type="AlphaFoldDB" id="A0A8X6I5Z6"/>
<dbReference type="Proteomes" id="UP000887013">
    <property type="component" value="Unassembled WGS sequence"/>
</dbReference>
<accession>A0A8X6I5Z6</accession>
<protein>
    <submittedName>
        <fullName evidence="1">Uncharacterized protein</fullName>
    </submittedName>
</protein>
<evidence type="ECO:0000313" key="1">
    <source>
        <dbReference type="EMBL" id="GFS32486.1"/>
    </source>
</evidence>
<dbReference type="EMBL" id="BMAW01042085">
    <property type="protein sequence ID" value="GFS32486.1"/>
    <property type="molecule type" value="Genomic_DNA"/>
</dbReference>
<proteinExistence type="predicted"/>
<gene>
    <name evidence="1" type="ORF">NPIL_22741</name>
</gene>
<comment type="caution">
    <text evidence="1">The sequence shown here is derived from an EMBL/GenBank/DDBJ whole genome shotgun (WGS) entry which is preliminary data.</text>
</comment>
<organism evidence="1 2">
    <name type="scientific">Nephila pilipes</name>
    <name type="common">Giant wood spider</name>
    <name type="synonym">Nephila maculata</name>
    <dbReference type="NCBI Taxonomy" id="299642"/>
    <lineage>
        <taxon>Eukaryota</taxon>
        <taxon>Metazoa</taxon>
        <taxon>Ecdysozoa</taxon>
        <taxon>Arthropoda</taxon>
        <taxon>Chelicerata</taxon>
        <taxon>Arachnida</taxon>
        <taxon>Araneae</taxon>
        <taxon>Araneomorphae</taxon>
        <taxon>Entelegynae</taxon>
        <taxon>Araneoidea</taxon>
        <taxon>Nephilidae</taxon>
        <taxon>Nephila</taxon>
    </lineage>
</organism>
<name>A0A8X6I5Z6_NEPPI</name>